<evidence type="ECO:0000256" key="5">
    <source>
        <dbReference type="SAM" id="MobiDB-lite"/>
    </source>
</evidence>
<evidence type="ECO:0000313" key="8">
    <source>
        <dbReference type="Proteomes" id="UP000521872"/>
    </source>
</evidence>
<protein>
    <submittedName>
        <fullName evidence="7">Uncharacterized protein</fullName>
    </submittedName>
</protein>
<evidence type="ECO:0000256" key="6">
    <source>
        <dbReference type="SAM" id="Phobius"/>
    </source>
</evidence>
<dbReference type="GO" id="GO:0016020">
    <property type="term" value="C:membrane"/>
    <property type="evidence" value="ECO:0007669"/>
    <property type="project" value="UniProtKB-SubCell"/>
</dbReference>
<evidence type="ECO:0000256" key="2">
    <source>
        <dbReference type="ARBA" id="ARBA00022692"/>
    </source>
</evidence>
<feature type="region of interest" description="Disordered" evidence="5">
    <location>
        <begin position="151"/>
        <end position="188"/>
    </location>
</feature>
<keyword evidence="8" id="KW-1185">Reference proteome</keyword>
<feature type="compositionally biased region" description="Low complexity" evidence="5">
    <location>
        <begin position="154"/>
        <end position="174"/>
    </location>
</feature>
<evidence type="ECO:0000313" key="7">
    <source>
        <dbReference type="EMBL" id="KAF4614963.1"/>
    </source>
</evidence>
<name>A0A8H4QPV3_9AGAR</name>
<keyword evidence="3 6" id="KW-1133">Transmembrane helix</keyword>
<keyword evidence="2 6" id="KW-0812">Transmembrane</keyword>
<dbReference type="EMBL" id="JAACJL010000044">
    <property type="protein sequence ID" value="KAF4614963.1"/>
    <property type="molecule type" value="Genomic_DNA"/>
</dbReference>
<feature type="compositionally biased region" description="Basic and acidic residues" evidence="5">
    <location>
        <begin position="228"/>
        <end position="242"/>
    </location>
</feature>
<dbReference type="AlphaFoldDB" id="A0A8H4QPV3"/>
<feature type="region of interest" description="Disordered" evidence="5">
    <location>
        <begin position="295"/>
        <end position="391"/>
    </location>
</feature>
<accession>A0A8H4QPV3</accession>
<feature type="transmembrane region" description="Helical" evidence="6">
    <location>
        <begin position="191"/>
        <end position="215"/>
    </location>
</feature>
<dbReference type="Proteomes" id="UP000521872">
    <property type="component" value="Unassembled WGS sequence"/>
</dbReference>
<comment type="subcellular location">
    <subcellularLocation>
        <location evidence="1">Membrane</location>
        <topology evidence="1">Single-pass membrane protein</topology>
    </subcellularLocation>
</comment>
<feature type="region of interest" description="Disordered" evidence="5">
    <location>
        <begin position="225"/>
        <end position="246"/>
    </location>
</feature>
<feature type="compositionally biased region" description="Low complexity" evidence="5">
    <location>
        <begin position="302"/>
        <end position="320"/>
    </location>
</feature>
<evidence type="ECO:0000256" key="3">
    <source>
        <dbReference type="ARBA" id="ARBA00022989"/>
    </source>
</evidence>
<sequence length="391" mass="41048">MSSTVGLRNVTFDDRDTNTLQYQGSWFNQGTWNASSVGETGTLSSTNDVNANVTFTFPTPAVAFYYYGIPRSRGGSYGICIDCDPNNRIFLPIDGVNTTDNGQNPPIVLFSMNFKTPGVHEVILRNQADPRFNGNSQLTLDRFDLEVVDPNAGSSSSSSSSSSSTASSSTSSTSNTAEPAVAAGSSSSTPVGAIVGGVLGGLAAILAIIILLFWLRTRKRKATLVHPPDQESEHHPYSDRPPSHSQVIQPFAYPAMQESSSGRTGASVVSSGGYGISSGKGAPLVSRHPQFQPSISTFSDVTSAGQSSSGAPASTSTQPTFSSVVSGPRREQDGGPLPLPVEEEEDQQDTLPPEYGTVFASRRATIRRGGGDASAAEPDNSGSLSPVRRKS</sequence>
<dbReference type="PANTHER" id="PTHR15549:SF30">
    <property type="entry name" value="MID2 DOMAIN-CONTAINING PROTEIN"/>
    <property type="match status" value="1"/>
</dbReference>
<dbReference type="InterPro" id="IPR051694">
    <property type="entry name" value="Immunoregulatory_rcpt-like"/>
</dbReference>
<gene>
    <name evidence="7" type="ORF">D9613_003516</name>
</gene>
<evidence type="ECO:0000256" key="4">
    <source>
        <dbReference type="ARBA" id="ARBA00023136"/>
    </source>
</evidence>
<reference evidence="7 8" key="1">
    <citation type="submission" date="2019-12" db="EMBL/GenBank/DDBJ databases">
        <authorList>
            <person name="Floudas D."/>
            <person name="Bentzer J."/>
            <person name="Ahren D."/>
            <person name="Johansson T."/>
            <person name="Persson P."/>
            <person name="Tunlid A."/>
        </authorList>
    </citation>
    <scope>NUCLEOTIDE SEQUENCE [LARGE SCALE GENOMIC DNA]</scope>
    <source>
        <strain evidence="7 8">CBS 102.39</strain>
    </source>
</reference>
<dbReference type="PANTHER" id="PTHR15549">
    <property type="entry name" value="PAIRED IMMUNOGLOBULIN-LIKE TYPE 2 RECEPTOR"/>
    <property type="match status" value="1"/>
</dbReference>
<comment type="caution">
    <text evidence="7">The sequence shown here is derived from an EMBL/GenBank/DDBJ whole genome shotgun (WGS) entry which is preliminary data.</text>
</comment>
<organism evidence="7 8">
    <name type="scientific">Agrocybe pediades</name>
    <dbReference type="NCBI Taxonomy" id="84607"/>
    <lineage>
        <taxon>Eukaryota</taxon>
        <taxon>Fungi</taxon>
        <taxon>Dikarya</taxon>
        <taxon>Basidiomycota</taxon>
        <taxon>Agaricomycotina</taxon>
        <taxon>Agaricomycetes</taxon>
        <taxon>Agaricomycetidae</taxon>
        <taxon>Agaricales</taxon>
        <taxon>Agaricineae</taxon>
        <taxon>Strophariaceae</taxon>
        <taxon>Agrocybe</taxon>
    </lineage>
</organism>
<dbReference type="GO" id="GO:0071944">
    <property type="term" value="C:cell periphery"/>
    <property type="evidence" value="ECO:0007669"/>
    <property type="project" value="UniProtKB-ARBA"/>
</dbReference>
<proteinExistence type="predicted"/>
<evidence type="ECO:0000256" key="1">
    <source>
        <dbReference type="ARBA" id="ARBA00004167"/>
    </source>
</evidence>
<keyword evidence="4 6" id="KW-0472">Membrane</keyword>